<dbReference type="KEGG" id="tng:GSTEN00034738G001"/>
<feature type="compositionally biased region" description="Polar residues" evidence="1">
    <location>
        <begin position="14"/>
        <end position="26"/>
    </location>
</feature>
<organism evidence="2">
    <name type="scientific">Tetraodon nigroviridis</name>
    <name type="common">Spotted green pufferfish</name>
    <name type="synonym">Chelonodon nigroviridis</name>
    <dbReference type="NCBI Taxonomy" id="99883"/>
    <lineage>
        <taxon>Eukaryota</taxon>
        <taxon>Metazoa</taxon>
        <taxon>Chordata</taxon>
        <taxon>Craniata</taxon>
        <taxon>Vertebrata</taxon>
        <taxon>Euteleostomi</taxon>
        <taxon>Actinopterygii</taxon>
        <taxon>Neopterygii</taxon>
        <taxon>Teleostei</taxon>
        <taxon>Neoteleostei</taxon>
        <taxon>Acanthomorphata</taxon>
        <taxon>Eupercaria</taxon>
        <taxon>Tetraodontiformes</taxon>
        <taxon>Tetradontoidea</taxon>
        <taxon>Tetraodontidae</taxon>
        <taxon>Tetraodon</taxon>
    </lineage>
</organism>
<dbReference type="EMBL" id="CAAE01015095">
    <property type="protein sequence ID" value="CAG12454.1"/>
    <property type="molecule type" value="Genomic_DNA"/>
</dbReference>
<comment type="caution">
    <text evidence="2">The sequence shown here is derived from an EMBL/GenBank/DDBJ whole genome shotgun (WGS) entry which is preliminary data.</text>
</comment>
<reference evidence="2" key="1">
    <citation type="journal article" date="2004" name="Nature">
        <title>Genome duplication in the teleost fish Tetraodon nigroviridis reveals the early vertebrate proto-karyotype.</title>
        <authorList>
            <person name="Jaillon O."/>
            <person name="Aury J.-M."/>
            <person name="Brunet F."/>
            <person name="Petit J.-L."/>
            <person name="Stange-Thomann N."/>
            <person name="Mauceli E."/>
            <person name="Bouneau L."/>
            <person name="Fischer C."/>
            <person name="Ozouf-Costaz C."/>
            <person name="Bernot A."/>
            <person name="Nicaud S."/>
            <person name="Jaffe D."/>
            <person name="Fisher S."/>
            <person name="Lutfalla G."/>
            <person name="Dossat C."/>
            <person name="Segurens B."/>
            <person name="Dasilva C."/>
            <person name="Salanoubat M."/>
            <person name="Levy M."/>
            <person name="Boudet N."/>
            <person name="Castellano S."/>
            <person name="Anthouard V."/>
            <person name="Jubin C."/>
            <person name="Castelli V."/>
            <person name="Katinka M."/>
            <person name="Vacherie B."/>
            <person name="Biemont C."/>
            <person name="Skalli Z."/>
            <person name="Cattolico L."/>
            <person name="Poulain J."/>
            <person name="De Berardinis V."/>
            <person name="Cruaud C."/>
            <person name="Duprat S."/>
            <person name="Brottier P."/>
            <person name="Coutanceau J.-P."/>
            <person name="Gouzy J."/>
            <person name="Parra G."/>
            <person name="Lardier G."/>
            <person name="Chapple C."/>
            <person name="McKernan K.J."/>
            <person name="McEwan P."/>
            <person name="Bosak S."/>
            <person name="Kellis M."/>
            <person name="Volff J.-N."/>
            <person name="Guigo R."/>
            <person name="Zody M.C."/>
            <person name="Mesirov J."/>
            <person name="Lindblad-Toh K."/>
            <person name="Birren B."/>
            <person name="Nusbaum C."/>
            <person name="Kahn D."/>
            <person name="Robinson-Rechavi M."/>
            <person name="Laudet V."/>
            <person name="Schachter V."/>
            <person name="Quetier F."/>
            <person name="Saurin W."/>
            <person name="Scarpelli C."/>
            <person name="Wincker P."/>
            <person name="Lander E.S."/>
            <person name="Weissenbach J."/>
            <person name="Roest Crollius H."/>
        </authorList>
    </citation>
    <scope>NUCLEOTIDE SEQUENCE [LARGE SCALE GENOMIC DNA]</scope>
</reference>
<evidence type="ECO:0000313" key="2">
    <source>
        <dbReference type="EMBL" id="CAG12454.1"/>
    </source>
</evidence>
<accession>Q4RGM8</accession>
<proteinExistence type="predicted"/>
<dbReference type="AlphaFoldDB" id="Q4RGM8"/>
<gene>
    <name evidence="2" type="ORF">GSTENG00034738001</name>
</gene>
<feature type="region of interest" description="Disordered" evidence="1">
    <location>
        <begin position="1"/>
        <end position="78"/>
    </location>
</feature>
<feature type="non-terminal residue" evidence="2">
    <location>
        <position position="1"/>
    </location>
</feature>
<name>Q4RGM8_TETNG</name>
<reference evidence="2" key="2">
    <citation type="submission" date="2004-02" db="EMBL/GenBank/DDBJ databases">
        <authorList>
            <consortium name="Genoscope"/>
            <consortium name="Whitehead Institute Centre for Genome Research"/>
        </authorList>
    </citation>
    <scope>NUCLEOTIDE SEQUENCE</scope>
</reference>
<evidence type="ECO:0000256" key="1">
    <source>
        <dbReference type="SAM" id="MobiDB-lite"/>
    </source>
</evidence>
<sequence>PVPPPRRKPCDSPACTSQTTAPNQGAGTRAPAPAPARRPDVSLYSPQGGTVIGTDPESCSSSSTEEEGDPSPDQEQQK</sequence>
<protein>
    <submittedName>
        <fullName evidence="2">(spotted green pufferfish) hypothetical protein</fullName>
    </submittedName>
</protein>